<comment type="caution">
    <text evidence="1">The sequence shown here is derived from an EMBL/GenBank/DDBJ whole genome shotgun (WGS) entry which is preliminary data.</text>
</comment>
<dbReference type="Proteomes" id="UP001295684">
    <property type="component" value="Unassembled WGS sequence"/>
</dbReference>
<proteinExistence type="predicted"/>
<name>A0AAD2D6M4_EUPCR</name>
<evidence type="ECO:0000313" key="1">
    <source>
        <dbReference type="EMBL" id="CAI2381710.1"/>
    </source>
</evidence>
<sequence length="55" mass="6368">MIPWLMNLAFQNLSLSFRMSRNSYVRILSNSRVECGAYCTTKVRTFALSLICMQT</sequence>
<protein>
    <submittedName>
        <fullName evidence="1">Uncharacterized protein</fullName>
    </submittedName>
</protein>
<dbReference type="EMBL" id="CAMPGE010023818">
    <property type="protein sequence ID" value="CAI2381710.1"/>
    <property type="molecule type" value="Genomic_DNA"/>
</dbReference>
<organism evidence="1 2">
    <name type="scientific">Euplotes crassus</name>
    <dbReference type="NCBI Taxonomy" id="5936"/>
    <lineage>
        <taxon>Eukaryota</taxon>
        <taxon>Sar</taxon>
        <taxon>Alveolata</taxon>
        <taxon>Ciliophora</taxon>
        <taxon>Intramacronucleata</taxon>
        <taxon>Spirotrichea</taxon>
        <taxon>Hypotrichia</taxon>
        <taxon>Euplotida</taxon>
        <taxon>Euplotidae</taxon>
        <taxon>Moneuplotes</taxon>
    </lineage>
</organism>
<gene>
    <name evidence="1" type="ORF">ECRASSUSDP1_LOCUS23168</name>
</gene>
<keyword evidence="2" id="KW-1185">Reference proteome</keyword>
<evidence type="ECO:0000313" key="2">
    <source>
        <dbReference type="Proteomes" id="UP001295684"/>
    </source>
</evidence>
<dbReference type="AlphaFoldDB" id="A0AAD2D6M4"/>
<accession>A0AAD2D6M4</accession>
<reference evidence="1" key="1">
    <citation type="submission" date="2023-07" db="EMBL/GenBank/DDBJ databases">
        <authorList>
            <consortium name="AG Swart"/>
            <person name="Singh M."/>
            <person name="Singh A."/>
            <person name="Seah K."/>
            <person name="Emmerich C."/>
        </authorList>
    </citation>
    <scope>NUCLEOTIDE SEQUENCE</scope>
    <source>
        <strain evidence="1">DP1</strain>
    </source>
</reference>